<evidence type="ECO:0000256" key="3">
    <source>
        <dbReference type="ARBA" id="ARBA00018997"/>
    </source>
</evidence>
<evidence type="ECO:0000256" key="6">
    <source>
        <dbReference type="ARBA" id="ARBA00022692"/>
    </source>
</evidence>
<name>A0ABT9XDT8_9BACL</name>
<evidence type="ECO:0000256" key="9">
    <source>
        <dbReference type="ARBA" id="ARBA00023136"/>
    </source>
</evidence>
<dbReference type="EC" id="3.4.-.-" evidence="11"/>
<dbReference type="InterPro" id="IPR026898">
    <property type="entry name" value="PrsW"/>
</dbReference>
<dbReference type="Pfam" id="PF13367">
    <property type="entry name" value="PrsW-protease"/>
    <property type="match status" value="1"/>
</dbReference>
<evidence type="ECO:0000256" key="8">
    <source>
        <dbReference type="ARBA" id="ARBA00022989"/>
    </source>
</evidence>
<keyword evidence="8 12" id="KW-1133">Transmembrane helix</keyword>
<evidence type="ECO:0000256" key="12">
    <source>
        <dbReference type="SAM" id="Phobius"/>
    </source>
</evidence>
<evidence type="ECO:0000256" key="4">
    <source>
        <dbReference type="ARBA" id="ARBA00022475"/>
    </source>
</evidence>
<comment type="similarity">
    <text evidence="2 11">Belongs to the protease PrsW family.</text>
</comment>
<feature type="transmembrane region" description="Helical" evidence="12">
    <location>
        <begin position="132"/>
        <end position="153"/>
    </location>
</feature>
<accession>A0ABT9XDT8</accession>
<comment type="subcellular location">
    <subcellularLocation>
        <location evidence="1">Cell membrane</location>
        <topology evidence="1">Multi-pass membrane protein</topology>
    </subcellularLocation>
</comment>
<feature type="transmembrane region" description="Helical" evidence="12">
    <location>
        <begin position="31"/>
        <end position="49"/>
    </location>
</feature>
<dbReference type="PANTHER" id="PTHR36844">
    <property type="entry name" value="PROTEASE PRSW"/>
    <property type="match status" value="1"/>
</dbReference>
<evidence type="ECO:0000256" key="2">
    <source>
        <dbReference type="ARBA" id="ARBA00009165"/>
    </source>
</evidence>
<feature type="transmembrane region" description="Helical" evidence="12">
    <location>
        <begin position="6"/>
        <end position="24"/>
    </location>
</feature>
<dbReference type="PANTHER" id="PTHR36844:SF1">
    <property type="entry name" value="PROTEASE PRSW"/>
    <property type="match status" value="1"/>
</dbReference>
<dbReference type="InterPro" id="IPR023596">
    <property type="entry name" value="Peptidase_PrsW_arch/bac"/>
</dbReference>
<keyword evidence="9 11" id="KW-0472">Membrane</keyword>
<dbReference type="PIRSF" id="PIRSF016933">
    <property type="entry name" value="PrsW"/>
    <property type="match status" value="1"/>
</dbReference>
<evidence type="ECO:0000313" key="13">
    <source>
        <dbReference type="EMBL" id="MDQ0188457.1"/>
    </source>
</evidence>
<keyword evidence="5 11" id="KW-0645">Protease</keyword>
<protein>
    <recommendedName>
        <fullName evidence="3 11">Protease PrsW</fullName>
        <ecNumber evidence="11">3.4.-.-</ecNumber>
    </recommendedName>
    <alternativeName>
        <fullName evidence="10 11">Protease responsible for activating sigma-W</fullName>
    </alternativeName>
</protein>
<keyword evidence="6 12" id="KW-0812">Transmembrane</keyword>
<feature type="transmembrane region" description="Helical" evidence="12">
    <location>
        <begin position="64"/>
        <end position="83"/>
    </location>
</feature>
<reference evidence="13 14" key="1">
    <citation type="submission" date="2023-07" db="EMBL/GenBank/DDBJ databases">
        <title>Genomic Encyclopedia of Type Strains, Phase IV (KMG-IV): sequencing the most valuable type-strain genomes for metagenomic binning, comparative biology and taxonomic classification.</title>
        <authorList>
            <person name="Goeker M."/>
        </authorList>
    </citation>
    <scope>NUCLEOTIDE SEQUENCE [LARGE SCALE GENOMIC DNA]</scope>
    <source>
        <strain evidence="13 14">DSM 4006</strain>
    </source>
</reference>
<proteinExistence type="inferred from homology"/>
<keyword evidence="7 11" id="KW-0378">Hydrolase</keyword>
<comment type="function">
    <text evidence="11">Involved in the degradation of specific anti-sigma factors.</text>
</comment>
<evidence type="ECO:0000256" key="1">
    <source>
        <dbReference type="ARBA" id="ARBA00004651"/>
    </source>
</evidence>
<dbReference type="Proteomes" id="UP001232973">
    <property type="component" value="Unassembled WGS sequence"/>
</dbReference>
<sequence length="224" mass="24458">MMYVALAMIPVLVLMVWLYTRDTLHPEPKRAVYRLFLLGAAIVLPAGLLERVMMDSGVGGTGTGWKTAIVTGFFVAGMVEEFLKASIVDRGAIQRGLAKDPIDCVIYAGSVALGFAMVENILYVTSSGFSTAILRSVTAVPAHLMFGILMGNFFARSLWNHGNRALAYIVPACAHGLYDSFALSTTLWGDALLIVYLLVLLELSLRVLRRFSRRRANGLNAVRT</sequence>
<evidence type="ECO:0000256" key="11">
    <source>
        <dbReference type="PIRNR" id="PIRNR016933"/>
    </source>
</evidence>
<evidence type="ECO:0000256" key="5">
    <source>
        <dbReference type="ARBA" id="ARBA00022670"/>
    </source>
</evidence>
<dbReference type="EMBL" id="JAUSTP010000001">
    <property type="protein sequence ID" value="MDQ0188457.1"/>
    <property type="molecule type" value="Genomic_DNA"/>
</dbReference>
<organism evidence="13 14">
    <name type="scientific">Alicyclobacillus cycloheptanicus</name>
    <dbReference type="NCBI Taxonomy" id="1457"/>
    <lineage>
        <taxon>Bacteria</taxon>
        <taxon>Bacillati</taxon>
        <taxon>Bacillota</taxon>
        <taxon>Bacilli</taxon>
        <taxon>Bacillales</taxon>
        <taxon>Alicyclobacillaceae</taxon>
        <taxon>Alicyclobacillus</taxon>
    </lineage>
</organism>
<dbReference type="RefSeq" id="WP_274455857.1">
    <property type="nucleotide sequence ID" value="NZ_CP067097.1"/>
</dbReference>
<evidence type="ECO:0000313" key="14">
    <source>
        <dbReference type="Proteomes" id="UP001232973"/>
    </source>
</evidence>
<evidence type="ECO:0000256" key="7">
    <source>
        <dbReference type="ARBA" id="ARBA00022801"/>
    </source>
</evidence>
<feature type="transmembrane region" description="Helical" evidence="12">
    <location>
        <begin position="187"/>
        <end position="205"/>
    </location>
</feature>
<evidence type="ECO:0000256" key="10">
    <source>
        <dbReference type="ARBA" id="ARBA00030345"/>
    </source>
</evidence>
<keyword evidence="4 11" id="KW-1003">Cell membrane</keyword>
<feature type="transmembrane region" description="Helical" evidence="12">
    <location>
        <begin position="104"/>
        <end position="126"/>
    </location>
</feature>
<keyword evidence="14" id="KW-1185">Reference proteome</keyword>
<comment type="caution">
    <text evidence="13">The sequence shown here is derived from an EMBL/GenBank/DDBJ whole genome shotgun (WGS) entry which is preliminary data.</text>
</comment>
<gene>
    <name evidence="13" type="ORF">J2S03_000261</name>
</gene>